<dbReference type="InterPro" id="IPR015661">
    <property type="entry name" value="Bub1/Mad3"/>
</dbReference>
<evidence type="ECO:0000256" key="1">
    <source>
        <dbReference type="SAM" id="MobiDB-lite"/>
    </source>
</evidence>
<feature type="compositionally biased region" description="Low complexity" evidence="1">
    <location>
        <begin position="470"/>
        <end position="482"/>
    </location>
</feature>
<gene>
    <name evidence="3" type="ORF">BCR42DRAFT_445534</name>
</gene>
<dbReference type="Pfam" id="PF08311">
    <property type="entry name" value="Mad3_BUB1_I"/>
    <property type="match status" value="1"/>
</dbReference>
<dbReference type="PANTHER" id="PTHR14030">
    <property type="entry name" value="MITOTIC CHECKPOINT SERINE/THREONINE-PROTEIN KINASE BUB1"/>
    <property type="match status" value="1"/>
</dbReference>
<dbReference type="Gene3D" id="1.25.40.430">
    <property type="match status" value="1"/>
</dbReference>
<dbReference type="AlphaFoldDB" id="A0A1X2J1W8"/>
<evidence type="ECO:0000313" key="4">
    <source>
        <dbReference type="Proteomes" id="UP000193560"/>
    </source>
</evidence>
<dbReference type="EMBL" id="MCGE01000001">
    <property type="protein sequence ID" value="ORZ25798.1"/>
    <property type="molecule type" value="Genomic_DNA"/>
</dbReference>
<feature type="region of interest" description="Disordered" evidence="1">
    <location>
        <begin position="397"/>
        <end position="484"/>
    </location>
</feature>
<protein>
    <submittedName>
        <fullName evidence="3">Mad3/BUB1 homology region 1-domain-containing protein</fullName>
    </submittedName>
</protein>
<name>A0A1X2J1W8_9FUNG</name>
<dbReference type="Proteomes" id="UP000193560">
    <property type="component" value="Unassembled WGS sequence"/>
</dbReference>
<dbReference type="PROSITE" id="PS51489">
    <property type="entry name" value="BUB1_N"/>
    <property type="match status" value="1"/>
</dbReference>
<feature type="compositionally biased region" description="Polar residues" evidence="1">
    <location>
        <begin position="347"/>
        <end position="356"/>
    </location>
</feature>
<feature type="domain" description="BUB1 N-terminal" evidence="2">
    <location>
        <begin position="67"/>
        <end position="227"/>
    </location>
</feature>
<dbReference type="SUPFAM" id="SSF103657">
    <property type="entry name" value="BAR/IMD domain-like"/>
    <property type="match status" value="1"/>
</dbReference>
<feature type="compositionally biased region" description="Low complexity" evidence="1">
    <location>
        <begin position="329"/>
        <end position="345"/>
    </location>
</feature>
<dbReference type="InterPro" id="IPR027267">
    <property type="entry name" value="AH/BAR_dom_sf"/>
</dbReference>
<evidence type="ECO:0000313" key="3">
    <source>
        <dbReference type="EMBL" id="ORZ25798.1"/>
    </source>
</evidence>
<comment type="caution">
    <text evidence="3">The sequence shown here is derived from an EMBL/GenBank/DDBJ whole genome shotgun (WGS) entry which is preliminary data.</text>
</comment>
<reference evidence="3 4" key="1">
    <citation type="submission" date="2016-07" db="EMBL/GenBank/DDBJ databases">
        <title>Pervasive Adenine N6-methylation of Active Genes in Fungi.</title>
        <authorList>
            <consortium name="DOE Joint Genome Institute"/>
            <person name="Mondo S.J."/>
            <person name="Dannebaum R.O."/>
            <person name="Kuo R.C."/>
            <person name="Labutti K."/>
            <person name="Haridas S."/>
            <person name="Kuo A."/>
            <person name="Salamov A."/>
            <person name="Ahrendt S.R."/>
            <person name="Lipzen A."/>
            <person name="Sullivan W."/>
            <person name="Andreopoulos W.B."/>
            <person name="Clum A."/>
            <person name="Lindquist E."/>
            <person name="Daum C."/>
            <person name="Ramamoorthy G.K."/>
            <person name="Gryganskyi A."/>
            <person name="Culley D."/>
            <person name="Magnuson J.K."/>
            <person name="James T.Y."/>
            <person name="O'Malley M.A."/>
            <person name="Stajich J.E."/>
            <person name="Spatafora J.W."/>
            <person name="Visel A."/>
            <person name="Grigoriev I.V."/>
        </authorList>
    </citation>
    <scope>NUCLEOTIDE SEQUENCE [LARGE SCALE GENOMIC DNA]</scope>
    <source>
        <strain evidence="3 4">NRRL 1336</strain>
    </source>
</reference>
<sequence length="639" mass="71732">MSLQSKVLDETERQRLLLSIPKLEDFGSNLENIQPLKGGRRAHTLVTLSQQTDEERQSMIEQVRASFAKELEQLDDMDDPLEVYVRHLQWTLQTFPQGNNHESQLVDLLQQASHAFKDDPRYTSDPRYLKCWLEYAKCVDDAKDVFVFLAKKGIGQNLALFYEQYSILFESREKYKEARHVLETGIKRLAQPIRRLERHLEHYNARIERRLGELQELATPTQQQMQSLHRTGERTILGHKLHSRHAQSMPQNIFNNMQNTSIATTSGSNHITSNSSSSRRSFGNSSLSSSSSVSATTVPTPTTLSSTTQQRGPMKFQVFADQDEEPATSISPSPSRVLPSSLDSVFPPTTTASSVPDRSASAFSRKRQENAVPVESFAGAKLPQKSTLVTRPSIPKIDVFRDDAPPPQATHIASSRDTPEHPKRMEMDNSKDDPSINHFTGTTKTMQSDRRHSQQQYDHSTTTNSRLHRSLSNMPSSSSSLHLHNHGVIDPERHVTILTSRYHNMENDYIKAEDSAGNPETIAALTDCLGPSGPIKPISFDELRVARQVDRSGEPQVINGKAPGTISLISSATIPYRIGRGRSPTKEYTAESLGAIESISALFNKRRDDTDDEDNGDDDDDGTSPQMKRIRRTYVNENS</sequence>
<dbReference type="InterPro" id="IPR013212">
    <property type="entry name" value="Mad3/Bub1_I"/>
</dbReference>
<feature type="compositionally biased region" description="Low complexity" evidence="1">
    <location>
        <begin position="264"/>
        <end position="308"/>
    </location>
</feature>
<keyword evidence="4" id="KW-1185">Reference proteome</keyword>
<proteinExistence type="predicted"/>
<organism evidence="3 4">
    <name type="scientific">Absidia repens</name>
    <dbReference type="NCBI Taxonomy" id="90262"/>
    <lineage>
        <taxon>Eukaryota</taxon>
        <taxon>Fungi</taxon>
        <taxon>Fungi incertae sedis</taxon>
        <taxon>Mucoromycota</taxon>
        <taxon>Mucoromycotina</taxon>
        <taxon>Mucoromycetes</taxon>
        <taxon>Mucorales</taxon>
        <taxon>Cunninghamellaceae</taxon>
        <taxon>Absidia</taxon>
    </lineage>
</organism>
<accession>A0A1X2J1W8</accession>
<feature type="region of interest" description="Disordered" evidence="1">
    <location>
        <begin position="261"/>
        <end position="370"/>
    </location>
</feature>
<feature type="region of interest" description="Disordered" evidence="1">
    <location>
        <begin position="603"/>
        <end position="639"/>
    </location>
</feature>
<feature type="compositionally biased region" description="Polar residues" evidence="1">
    <location>
        <begin position="437"/>
        <end position="446"/>
    </location>
</feature>
<evidence type="ECO:0000259" key="2">
    <source>
        <dbReference type="PROSITE" id="PS51489"/>
    </source>
</evidence>
<dbReference type="STRING" id="90262.A0A1X2J1W8"/>
<dbReference type="FunFam" id="1.25.40.430:FF:000003">
    <property type="entry name" value="Checkpoint serine/threonine-protein kinase BUB1"/>
    <property type="match status" value="1"/>
</dbReference>
<feature type="compositionally biased region" description="Basic and acidic residues" evidence="1">
    <location>
        <begin position="417"/>
        <end position="435"/>
    </location>
</feature>
<dbReference type="SMART" id="SM00777">
    <property type="entry name" value="Mad3_BUB1_I"/>
    <property type="match status" value="1"/>
</dbReference>
<dbReference type="GO" id="GO:0007094">
    <property type="term" value="P:mitotic spindle assembly checkpoint signaling"/>
    <property type="evidence" value="ECO:0007669"/>
    <property type="project" value="InterPro"/>
</dbReference>
<feature type="compositionally biased region" description="Polar residues" evidence="1">
    <location>
        <begin position="454"/>
        <end position="465"/>
    </location>
</feature>
<feature type="compositionally biased region" description="Acidic residues" evidence="1">
    <location>
        <begin position="610"/>
        <end position="622"/>
    </location>
</feature>
<dbReference type="OrthoDB" id="248495at2759"/>